<dbReference type="Proteomes" id="UP000182660">
    <property type="component" value="Unassembled WGS sequence"/>
</dbReference>
<evidence type="ECO:0000313" key="2">
    <source>
        <dbReference type="EMBL" id="SGY95062.1"/>
    </source>
</evidence>
<gene>
    <name evidence="2" type="ORF">MT2528_2905</name>
</gene>
<comment type="caution">
    <text evidence="2">The sequence shown here is derived from an EMBL/GenBank/DDBJ whole genome shotgun (WGS) entry which is preliminary data.</text>
</comment>
<evidence type="ECO:0000313" key="3">
    <source>
        <dbReference type="Proteomes" id="UP000182660"/>
    </source>
</evidence>
<name>A0ABY1HIR7_9GAMM</name>
<keyword evidence="1" id="KW-0472">Membrane</keyword>
<protein>
    <submittedName>
        <fullName evidence="2">Uncharacterized protein</fullName>
    </submittedName>
</protein>
<feature type="transmembrane region" description="Helical" evidence="1">
    <location>
        <begin position="12"/>
        <end position="35"/>
    </location>
</feature>
<keyword evidence="1" id="KW-1133">Transmembrane helix</keyword>
<dbReference type="EMBL" id="FPLJ01000064">
    <property type="protein sequence ID" value="SGY95062.1"/>
    <property type="molecule type" value="Genomic_DNA"/>
</dbReference>
<proteinExistence type="predicted"/>
<accession>A0ABY1HIR7</accession>
<keyword evidence="1" id="KW-0812">Transmembrane</keyword>
<evidence type="ECO:0000256" key="1">
    <source>
        <dbReference type="SAM" id="Phobius"/>
    </source>
</evidence>
<sequence length="44" mass="5454">MSLARKQINFCWIGCSKLLGILTVGFLFDYNYLLYQKFWYLRYY</sequence>
<reference evidence="2 3" key="1">
    <citation type="submission" date="2016-11" db="EMBL/GenBank/DDBJ databases">
        <authorList>
            <person name="Klemetsen T."/>
        </authorList>
    </citation>
    <scope>NUCLEOTIDE SEQUENCE [LARGE SCALE GENOMIC DNA]</scope>
    <source>
        <strain evidence="2">MT 2528</strain>
    </source>
</reference>
<organism evidence="2 3">
    <name type="scientific">Moritella viscosa</name>
    <dbReference type="NCBI Taxonomy" id="80854"/>
    <lineage>
        <taxon>Bacteria</taxon>
        <taxon>Pseudomonadati</taxon>
        <taxon>Pseudomonadota</taxon>
        <taxon>Gammaproteobacteria</taxon>
        <taxon>Alteromonadales</taxon>
        <taxon>Moritellaceae</taxon>
        <taxon>Moritella</taxon>
    </lineage>
</organism>
<keyword evidence="3" id="KW-1185">Reference proteome</keyword>